<reference evidence="1 2" key="1">
    <citation type="submission" date="2018-06" db="EMBL/GenBank/DDBJ databases">
        <authorList>
            <consortium name="Pathogen Informatics"/>
            <person name="Doyle S."/>
        </authorList>
    </citation>
    <scope>NUCLEOTIDE SEQUENCE [LARGE SCALE GENOMIC DNA]</scope>
    <source>
        <strain evidence="1 2">NCTC8297</strain>
    </source>
</reference>
<evidence type="ECO:0000313" key="1">
    <source>
        <dbReference type="EMBL" id="SUG45300.1"/>
    </source>
</evidence>
<dbReference type="Proteomes" id="UP000254741">
    <property type="component" value="Unassembled WGS sequence"/>
</dbReference>
<gene>
    <name evidence="1" type="ORF">NCTC8297_00468</name>
</gene>
<proteinExistence type="predicted"/>
<dbReference type="AlphaFoldDB" id="A0A379T4X9"/>
<accession>A0A379T4X9</accession>
<dbReference type="EMBL" id="UGXG01000002">
    <property type="protein sequence ID" value="SUG45300.1"/>
    <property type="molecule type" value="Genomic_DNA"/>
</dbReference>
<name>A0A379T4X9_SALER</name>
<organism evidence="1 2">
    <name type="scientific">Salmonella enterica subsp. arizonae</name>
    <dbReference type="NCBI Taxonomy" id="59203"/>
    <lineage>
        <taxon>Bacteria</taxon>
        <taxon>Pseudomonadati</taxon>
        <taxon>Pseudomonadota</taxon>
        <taxon>Gammaproteobacteria</taxon>
        <taxon>Enterobacterales</taxon>
        <taxon>Enterobacteriaceae</taxon>
        <taxon>Salmonella</taxon>
    </lineage>
</organism>
<protein>
    <submittedName>
        <fullName evidence="1">Uncharacterized protein</fullName>
    </submittedName>
</protein>
<evidence type="ECO:0000313" key="2">
    <source>
        <dbReference type="Proteomes" id="UP000254741"/>
    </source>
</evidence>
<sequence>MPDAIYSITGQIYLARLSQTMGRLGAIFT</sequence>